<proteinExistence type="predicted"/>
<feature type="compositionally biased region" description="Acidic residues" evidence="5">
    <location>
        <begin position="107"/>
        <end position="118"/>
    </location>
</feature>
<dbReference type="InterPro" id="IPR027267">
    <property type="entry name" value="AH/BAR_dom_sf"/>
</dbReference>
<name>A0AB34PXC9_CANAX</name>
<dbReference type="SMART" id="SM00721">
    <property type="entry name" value="BAR"/>
    <property type="match status" value="1"/>
</dbReference>
<evidence type="ECO:0000256" key="5">
    <source>
        <dbReference type="SAM" id="MobiDB-lite"/>
    </source>
</evidence>
<keyword evidence="2" id="KW-0963">Cytoplasm</keyword>
<dbReference type="SUPFAM" id="SSF103657">
    <property type="entry name" value="BAR/IMD domain-like"/>
    <property type="match status" value="1"/>
</dbReference>
<dbReference type="GO" id="GO:0051666">
    <property type="term" value="P:actin cortical patch localization"/>
    <property type="evidence" value="ECO:0007669"/>
    <property type="project" value="InterPro"/>
</dbReference>
<dbReference type="GO" id="GO:1990528">
    <property type="term" value="C:Rvs161p-Rvs167p complex"/>
    <property type="evidence" value="ECO:0007669"/>
    <property type="project" value="TreeGrafter"/>
</dbReference>
<evidence type="ECO:0000256" key="1">
    <source>
        <dbReference type="ARBA" id="ARBA00004245"/>
    </source>
</evidence>
<dbReference type="GO" id="GO:0008289">
    <property type="term" value="F:lipid binding"/>
    <property type="evidence" value="ECO:0007669"/>
    <property type="project" value="TreeGrafter"/>
</dbReference>
<dbReference type="PANTHER" id="PTHR47174">
    <property type="entry name" value="BRIDGING INTEGRATOR 3"/>
    <property type="match status" value="1"/>
</dbReference>
<dbReference type="GO" id="GO:0043332">
    <property type="term" value="C:mating projection tip"/>
    <property type="evidence" value="ECO:0007669"/>
    <property type="project" value="TreeGrafter"/>
</dbReference>
<dbReference type="GO" id="GO:0030479">
    <property type="term" value="C:actin cortical patch"/>
    <property type="evidence" value="ECO:0007669"/>
    <property type="project" value="TreeGrafter"/>
</dbReference>
<dbReference type="GO" id="GO:0006897">
    <property type="term" value="P:endocytosis"/>
    <property type="evidence" value="ECO:0007669"/>
    <property type="project" value="InterPro"/>
</dbReference>
<evidence type="ECO:0000259" key="6">
    <source>
        <dbReference type="PROSITE" id="PS51021"/>
    </source>
</evidence>
<evidence type="ECO:0000313" key="8">
    <source>
        <dbReference type="Proteomes" id="UP000030161"/>
    </source>
</evidence>
<dbReference type="EMBL" id="AJIX01000009">
    <property type="protein sequence ID" value="KGR16556.1"/>
    <property type="molecule type" value="Genomic_DNA"/>
</dbReference>
<comment type="subcellular location">
    <subcellularLocation>
        <location evidence="1">Cytoplasm</location>
        <location evidence="1">Cytoskeleton</location>
    </subcellularLocation>
</comment>
<dbReference type="PROSITE" id="PS51021">
    <property type="entry name" value="BAR"/>
    <property type="match status" value="1"/>
</dbReference>
<comment type="caution">
    <text evidence="7">The sequence shown here is derived from an EMBL/GenBank/DDBJ whole genome shotgun (WGS) entry which is preliminary data.</text>
</comment>
<accession>A0AB34PXC9</accession>
<dbReference type="InterPro" id="IPR046982">
    <property type="entry name" value="BIN3/RVS161-like"/>
</dbReference>
<keyword evidence="4" id="KW-0175">Coiled coil</keyword>
<feature type="compositionally biased region" description="Polar residues" evidence="5">
    <location>
        <begin position="81"/>
        <end position="100"/>
    </location>
</feature>
<reference evidence="7 8" key="1">
    <citation type="submission" date="2013-12" db="EMBL/GenBank/DDBJ databases">
        <title>The Genome Sequence of Candida albicans P78048.</title>
        <authorList>
            <consortium name="The Broad Institute Genome Sequencing Platform"/>
            <consortium name="The Broad Institute Genome Sequencing Center for Infectious Disease"/>
            <person name="Cuomo C."/>
            <person name="Bennett R."/>
            <person name="Hirakawa M."/>
            <person name="Noverr M."/>
            <person name="Mitchell A."/>
            <person name="Young S.K."/>
            <person name="Zeng Q."/>
            <person name="Gargeya S."/>
            <person name="Fitzgerald M."/>
            <person name="Abouelleil A."/>
            <person name="Alvarado L."/>
            <person name="Berlin A.M."/>
            <person name="Chapman S.B."/>
            <person name="Dewar J."/>
            <person name="Goldberg J."/>
            <person name="Griggs A."/>
            <person name="Gujja S."/>
            <person name="Hansen M."/>
            <person name="Howarth C."/>
            <person name="Imamovic A."/>
            <person name="Larimer J."/>
            <person name="McCowan C."/>
            <person name="Murphy C."/>
            <person name="Pearson M."/>
            <person name="Priest M."/>
            <person name="Roberts A."/>
            <person name="Saif S."/>
            <person name="Shea T."/>
            <person name="Sykes S."/>
            <person name="Wortman J."/>
            <person name="Nusbaum C."/>
            <person name="Birren B."/>
        </authorList>
    </citation>
    <scope>NUCLEOTIDE SEQUENCE [LARGE SCALE GENOMIC DNA]</scope>
    <source>
        <strain evidence="7 8">P78048</strain>
    </source>
</reference>
<protein>
    <recommendedName>
        <fullName evidence="6">BAR domain-containing protein</fullName>
    </recommendedName>
</protein>
<feature type="region of interest" description="Disordered" evidence="5">
    <location>
        <begin position="81"/>
        <end position="127"/>
    </location>
</feature>
<feature type="domain" description="BAR" evidence="6">
    <location>
        <begin position="17"/>
        <end position="310"/>
    </location>
</feature>
<feature type="coiled-coil region" evidence="4">
    <location>
        <begin position="229"/>
        <end position="256"/>
    </location>
</feature>
<dbReference type="Proteomes" id="UP000030161">
    <property type="component" value="Unassembled WGS sequence"/>
</dbReference>
<dbReference type="Gene3D" id="1.20.1270.60">
    <property type="entry name" value="Arfaptin homology (AH) domain/BAR domain"/>
    <property type="match status" value="1"/>
</dbReference>
<dbReference type="GO" id="GO:0097320">
    <property type="term" value="P:plasma membrane tubulation"/>
    <property type="evidence" value="ECO:0007669"/>
    <property type="project" value="TreeGrafter"/>
</dbReference>
<evidence type="ECO:0000256" key="4">
    <source>
        <dbReference type="SAM" id="Coils"/>
    </source>
</evidence>
<sequence length="335" mass="39369">MSWIGIKKAINRAGTQVMLKTGHIEQTIDKEYEFQEKRYRTMEENSIKLQKNLRLYLDSLRLLTNSQINIAESLNSFYGTNNDKRSSNVSRTGSVNTGDKIQTIHEEEGEEKEEEENDNTTTTTTTTTTTITTTNTTYNYNNLIQEYYATIKQLNDSCIANLENPYNQTVLNPIARFNSYYIEINEIIKKRHNKLLDYDAMKNKLRKLIENPTTNISPSMKTNIIELNHNQYEEKLKIYNQELTEVESKYVEINNQLLIELPKLINHRISYFDPSFESFVKIQLRFFNENYHVLNQLQLKLDAQTRQDYIEGKLEDRIDDVLRKMKKLDITSGLD</sequence>
<dbReference type="AlphaFoldDB" id="A0AB34PXC9"/>
<keyword evidence="3" id="KW-0206">Cytoskeleton</keyword>
<dbReference type="PANTHER" id="PTHR47174:SF3">
    <property type="entry name" value="BRIDGING INTEGRATOR 3"/>
    <property type="match status" value="1"/>
</dbReference>
<dbReference type="GO" id="GO:0031097">
    <property type="term" value="C:medial cortex"/>
    <property type="evidence" value="ECO:0007669"/>
    <property type="project" value="TreeGrafter"/>
</dbReference>
<evidence type="ECO:0000256" key="3">
    <source>
        <dbReference type="ARBA" id="ARBA00023212"/>
    </source>
</evidence>
<organism evidence="7 8">
    <name type="scientific">Candida albicans P78048</name>
    <dbReference type="NCBI Taxonomy" id="1094989"/>
    <lineage>
        <taxon>Eukaryota</taxon>
        <taxon>Fungi</taxon>
        <taxon>Dikarya</taxon>
        <taxon>Ascomycota</taxon>
        <taxon>Saccharomycotina</taxon>
        <taxon>Pichiomycetes</taxon>
        <taxon>Debaryomycetaceae</taxon>
        <taxon>Candida/Lodderomyces clade</taxon>
        <taxon>Candida</taxon>
    </lineage>
</organism>
<dbReference type="Pfam" id="PF03114">
    <property type="entry name" value="BAR"/>
    <property type="match status" value="1"/>
</dbReference>
<evidence type="ECO:0000256" key="2">
    <source>
        <dbReference type="ARBA" id="ARBA00022490"/>
    </source>
</evidence>
<evidence type="ECO:0000313" key="7">
    <source>
        <dbReference type="EMBL" id="KGR16556.1"/>
    </source>
</evidence>
<dbReference type="InterPro" id="IPR004148">
    <property type="entry name" value="BAR_dom"/>
</dbReference>
<gene>
    <name evidence="7" type="ORF">MG3_01285</name>
</gene>